<accession>A0A5P9P6H8</accession>
<keyword evidence="2 5" id="KW-0812">Transmembrane</keyword>
<evidence type="ECO:0000256" key="3">
    <source>
        <dbReference type="ARBA" id="ARBA00022989"/>
    </source>
</evidence>
<dbReference type="RefSeq" id="WP_152942274.1">
    <property type="nucleotide sequence ID" value="NZ_CP045488.1"/>
</dbReference>
<evidence type="ECO:0000256" key="5">
    <source>
        <dbReference type="HAMAP-Rule" id="MF_01361"/>
    </source>
</evidence>
<dbReference type="PIRSF" id="PIRSF036466">
    <property type="entry name" value="UCP036466"/>
    <property type="match status" value="1"/>
</dbReference>
<evidence type="ECO:0000256" key="4">
    <source>
        <dbReference type="ARBA" id="ARBA00023136"/>
    </source>
</evidence>
<evidence type="ECO:0000313" key="6">
    <source>
        <dbReference type="EMBL" id="QFU83400.1"/>
    </source>
</evidence>
<comment type="subcellular location">
    <subcellularLocation>
        <location evidence="5">Cell membrane</location>
        <topology evidence="5">Single-pass membrane protein</topology>
    </subcellularLocation>
</comment>
<reference evidence="6 7" key="1">
    <citation type="journal article" date="2007" name="Int. J. Syst. Evol. Microbiol.">
        <title>Natronorubrum sulfidifaciens sp. nov., an extremely haloalkaliphilic archaeon isolated from Aiding salt lake in Xin-Jiang, China.</title>
        <authorList>
            <person name="Cui H.L."/>
            <person name="Tohty D."/>
            <person name="Liu H.C."/>
            <person name="Liu S.J."/>
            <person name="Oren A."/>
            <person name="Zhou P.J."/>
        </authorList>
    </citation>
    <scope>NUCLEOTIDE SEQUENCE [LARGE SCALE GENOMIC DNA]</scope>
    <source>
        <strain evidence="6 7">7-3</strain>
    </source>
</reference>
<evidence type="ECO:0000256" key="2">
    <source>
        <dbReference type="ARBA" id="ARBA00022692"/>
    </source>
</evidence>
<gene>
    <name evidence="6" type="ORF">GCU68_13050</name>
</gene>
<dbReference type="NCBIfam" id="NF010229">
    <property type="entry name" value="PRK13682.1-4"/>
    <property type="match status" value="1"/>
</dbReference>
<dbReference type="EMBL" id="CP045488">
    <property type="protein sequence ID" value="QFU83400.1"/>
    <property type="molecule type" value="Genomic_DNA"/>
</dbReference>
<dbReference type="GeneID" id="42301987"/>
<dbReference type="AlphaFoldDB" id="A0A5P9P6H8"/>
<name>A0A5P9P6H8_9EURY</name>
<keyword evidence="3 5" id="KW-1133">Transmembrane helix</keyword>
<dbReference type="Pfam" id="PF07043">
    <property type="entry name" value="DUF1328"/>
    <property type="match status" value="1"/>
</dbReference>
<dbReference type="InterPro" id="IPR009760">
    <property type="entry name" value="DUF1328"/>
</dbReference>
<protein>
    <recommendedName>
        <fullName evidence="5">UPF0391 membrane protein GCU68_13050</fullName>
    </recommendedName>
</protein>
<feature type="transmembrane region" description="Helical" evidence="5">
    <location>
        <begin position="29"/>
        <end position="47"/>
    </location>
</feature>
<evidence type="ECO:0000256" key="1">
    <source>
        <dbReference type="ARBA" id="ARBA00022475"/>
    </source>
</evidence>
<sequence length="48" mass="4980">MLELALLFFVIALVAGAFGATGVAGFSMAIAKWLVVLFLVLAVVSLLL</sequence>
<keyword evidence="7" id="KW-1185">Reference proteome</keyword>
<evidence type="ECO:0000313" key="7">
    <source>
        <dbReference type="Proteomes" id="UP000326170"/>
    </source>
</evidence>
<dbReference type="HAMAP" id="MF_01361">
    <property type="entry name" value="UPF0391"/>
    <property type="match status" value="1"/>
</dbReference>
<comment type="similarity">
    <text evidence="5">Belongs to the UPF0391 family.</text>
</comment>
<keyword evidence="4 5" id="KW-0472">Membrane</keyword>
<keyword evidence="1 5" id="KW-1003">Cell membrane</keyword>
<dbReference type="GO" id="GO:0005886">
    <property type="term" value="C:plasma membrane"/>
    <property type="evidence" value="ECO:0007669"/>
    <property type="project" value="UniProtKB-SubCell"/>
</dbReference>
<proteinExistence type="inferred from homology"/>
<dbReference type="KEGG" id="nas:GCU68_13050"/>
<organism evidence="6 7">
    <name type="scientific">Natronorubrum aibiense</name>
    <dbReference type="NCBI Taxonomy" id="348826"/>
    <lineage>
        <taxon>Archaea</taxon>
        <taxon>Methanobacteriati</taxon>
        <taxon>Methanobacteriota</taxon>
        <taxon>Stenosarchaea group</taxon>
        <taxon>Halobacteria</taxon>
        <taxon>Halobacteriales</taxon>
        <taxon>Natrialbaceae</taxon>
        <taxon>Natronorubrum</taxon>
    </lineage>
</organism>
<dbReference type="Proteomes" id="UP000326170">
    <property type="component" value="Chromosome"/>
</dbReference>